<organism evidence="1 2">
    <name type="scientific">Nitzschia inconspicua</name>
    <dbReference type="NCBI Taxonomy" id="303405"/>
    <lineage>
        <taxon>Eukaryota</taxon>
        <taxon>Sar</taxon>
        <taxon>Stramenopiles</taxon>
        <taxon>Ochrophyta</taxon>
        <taxon>Bacillariophyta</taxon>
        <taxon>Bacillariophyceae</taxon>
        <taxon>Bacillariophycidae</taxon>
        <taxon>Bacillariales</taxon>
        <taxon>Bacillariaceae</taxon>
        <taxon>Nitzschia</taxon>
    </lineage>
</organism>
<accession>A0A9K3L142</accession>
<dbReference type="EMBL" id="JAGRRH010000016">
    <property type="protein sequence ID" value="KAG7353663.1"/>
    <property type="molecule type" value="Genomic_DNA"/>
</dbReference>
<sequence>MSQWVGNLGSLHQYRNVPYVERAMDGTVACLLCGTGWMNPNARVMHFHGRQHSKNYNRIKEIELKQERERERLKKLEELETRAILCFTYYDPRIAALGLKAWRDIVTVGLYHYLRGGELADADLLMNKYEKMESLSLLELAILKSKAVDGVMFQSTYEIRQQQALDPNFNATAYLRDQRVISGCHVIVPSVAAFL</sequence>
<reference evidence="1" key="2">
    <citation type="submission" date="2021-04" db="EMBL/GenBank/DDBJ databases">
        <authorList>
            <person name="Podell S."/>
        </authorList>
    </citation>
    <scope>NUCLEOTIDE SEQUENCE</scope>
    <source>
        <strain evidence="1">Hildebrandi</strain>
    </source>
</reference>
<gene>
    <name evidence="1" type="ORF">IV203_003018</name>
</gene>
<dbReference type="AlphaFoldDB" id="A0A9K3L142"/>
<evidence type="ECO:0000313" key="2">
    <source>
        <dbReference type="Proteomes" id="UP000693970"/>
    </source>
</evidence>
<evidence type="ECO:0000313" key="1">
    <source>
        <dbReference type="EMBL" id="KAG7353663.1"/>
    </source>
</evidence>
<reference evidence="1" key="1">
    <citation type="journal article" date="2021" name="Sci. Rep.">
        <title>Diploid genomic architecture of Nitzschia inconspicua, an elite biomass production diatom.</title>
        <authorList>
            <person name="Oliver A."/>
            <person name="Podell S."/>
            <person name="Pinowska A."/>
            <person name="Traller J.C."/>
            <person name="Smith S.R."/>
            <person name="McClure R."/>
            <person name="Beliaev A."/>
            <person name="Bohutskyi P."/>
            <person name="Hill E.A."/>
            <person name="Rabines A."/>
            <person name="Zheng H."/>
            <person name="Allen L.Z."/>
            <person name="Kuo A."/>
            <person name="Grigoriev I.V."/>
            <person name="Allen A.E."/>
            <person name="Hazlebeck D."/>
            <person name="Allen E.E."/>
        </authorList>
    </citation>
    <scope>NUCLEOTIDE SEQUENCE</scope>
    <source>
        <strain evidence="1">Hildebrandi</strain>
    </source>
</reference>
<proteinExistence type="predicted"/>
<comment type="caution">
    <text evidence="1">The sequence shown here is derived from an EMBL/GenBank/DDBJ whole genome shotgun (WGS) entry which is preliminary data.</text>
</comment>
<name>A0A9K3L142_9STRA</name>
<protein>
    <submittedName>
        <fullName evidence="1">Uncharacterized protein</fullName>
    </submittedName>
</protein>
<dbReference type="Proteomes" id="UP000693970">
    <property type="component" value="Unassembled WGS sequence"/>
</dbReference>
<keyword evidence="2" id="KW-1185">Reference proteome</keyword>